<evidence type="ECO:0000256" key="11">
    <source>
        <dbReference type="HAMAP-Rule" id="MF_01633"/>
    </source>
</evidence>
<feature type="binding site" evidence="11">
    <location>
        <position position="202"/>
    </location>
    <ligand>
        <name>Zn(2+)</name>
        <dbReference type="ChEBI" id="CHEBI:29105"/>
    </ligand>
</feature>
<evidence type="ECO:0000256" key="10">
    <source>
        <dbReference type="ARBA" id="ARBA00047890"/>
    </source>
</evidence>
<feature type="binding site" evidence="11">
    <location>
        <position position="199"/>
    </location>
    <ligand>
        <name>Zn(2+)</name>
        <dbReference type="ChEBI" id="CHEBI:29105"/>
    </ligand>
</feature>
<keyword evidence="4 11" id="KW-0547">Nucleotide-binding</keyword>
<keyword evidence="7 11" id="KW-0067">ATP-binding</keyword>
<keyword evidence="6 11" id="KW-0862">Zinc</keyword>
<evidence type="ECO:0000256" key="3">
    <source>
        <dbReference type="ARBA" id="ARBA00022723"/>
    </source>
</evidence>
<proteinExistence type="inferred from homology"/>
<feature type="binding site" evidence="11">
    <location>
        <position position="196"/>
    </location>
    <ligand>
        <name>Zn(2+)</name>
        <dbReference type="ChEBI" id="CHEBI:29105"/>
    </ligand>
</feature>
<comment type="cofactor">
    <cofactor evidence="11">
        <name>Zn(2+)</name>
        <dbReference type="ChEBI" id="CHEBI:29105"/>
    </cofactor>
    <text evidence="11">Binds 1 zinc ion per subunit.</text>
</comment>
<accession>B0VHI0</accession>
<dbReference type="EMBL" id="CU466930">
    <property type="protein sequence ID" value="CAO80795.1"/>
    <property type="molecule type" value="Genomic_DNA"/>
</dbReference>
<keyword evidence="2 11" id="KW-0436">Ligase</keyword>
<dbReference type="PANTHER" id="PTHR42914:SF1">
    <property type="entry name" value="7-CYANO-7-DEAZAGUANINE SYNTHASE"/>
    <property type="match status" value="1"/>
</dbReference>
<comment type="function">
    <text evidence="11">Catalyzes the ATP-dependent conversion of 7-carboxy-7-deazaguanine (CDG) to 7-cyano-7-deazaguanine (preQ(0)).</text>
</comment>
<comment type="pathway">
    <text evidence="1 11">Purine metabolism; 7-cyano-7-deazaguanine biosynthesis.</text>
</comment>
<reference evidence="12 13" key="1">
    <citation type="journal article" date="2008" name="J. Bacteriol.">
        <title>'Candidatus Cloacamonas acidaminovorans': genome sequence reconstruction provides a first glimpse of a new bacterial division.</title>
        <authorList>
            <person name="Pelletier E."/>
            <person name="Kreimeyer A."/>
            <person name="Bocs S."/>
            <person name="Rouy Z."/>
            <person name="Gyapay G."/>
            <person name="Chouari R."/>
            <person name="Riviere D."/>
            <person name="Ganesan A."/>
            <person name="Daegelen P."/>
            <person name="Sghir A."/>
            <person name="Cohen G.N."/>
            <person name="Medigue C."/>
            <person name="Weissenbach J."/>
            <person name="Le Paslier D."/>
        </authorList>
    </citation>
    <scope>NUCLEOTIDE SEQUENCE [LARGE SCALE GENOMIC DNA]</scope>
    <source>
        <strain evidence="13">Evry</strain>
    </source>
</reference>
<dbReference type="SUPFAM" id="SSF52402">
    <property type="entry name" value="Adenine nucleotide alpha hydrolases-like"/>
    <property type="match status" value="1"/>
</dbReference>
<dbReference type="Proteomes" id="UP000002019">
    <property type="component" value="Chromosome"/>
</dbReference>
<dbReference type="STRING" id="459349.CLOAM0922"/>
<organism evidence="12 13">
    <name type="scientific">Cloacimonas acidaminovorans (strain Evry)</name>
    <dbReference type="NCBI Taxonomy" id="459349"/>
    <lineage>
        <taxon>Bacteria</taxon>
        <taxon>Pseudomonadati</taxon>
        <taxon>Candidatus Cloacimonadota</taxon>
        <taxon>Candidatus Cloacimonadia</taxon>
        <taxon>Candidatus Cloacimonadales</taxon>
        <taxon>Candidatus Cloacimonadaceae</taxon>
        <taxon>Candidatus Cloacimonas</taxon>
    </lineage>
</organism>
<protein>
    <recommendedName>
        <fullName evidence="9 11">7-cyano-7-deazaguanine synthase</fullName>
        <ecNumber evidence="9 11">6.3.4.20</ecNumber>
    </recommendedName>
    <alternativeName>
        <fullName evidence="11">7-cyano-7-carbaguanine synthase</fullName>
    </alternativeName>
    <alternativeName>
        <fullName evidence="11">PreQ(0) synthase</fullName>
    </alternativeName>
    <alternativeName>
        <fullName evidence="11">Queuosine biosynthesis protein QueC</fullName>
    </alternativeName>
</protein>
<sequence length="222" mass="24426">MTRAIVLLSGGMDSLVTAACAVSECDEVCFLHFNYGQLTEKKELSSFEALVNYYQPIQAKVINYSWLSEIGGSALTDRNIPVQKGILSSSKIPVTYVPFRNAIFLCSAVAWAEVIQATRIYIGAVEEDSSGYPDCREVFFQAFNKVIATGTKGEIPIEISTPVLHKSKAEIVQLGIELKAPFELSWSCYTENDVACGVCESCLLRKKAFKTAGVEDPLPYRN</sequence>
<evidence type="ECO:0000256" key="8">
    <source>
        <dbReference type="ARBA" id="ARBA00037993"/>
    </source>
</evidence>
<dbReference type="RefSeq" id="WP_015424653.1">
    <property type="nucleotide sequence ID" value="NC_020449.1"/>
</dbReference>
<comment type="catalytic activity">
    <reaction evidence="10 11">
        <text>7-carboxy-7-carbaguanine + NH4(+) + 2 ATP = 7-cyano-7-carbaguanine + 2 AMP + 2 diphosphate + 2 H(+)</text>
        <dbReference type="Rhea" id="RHEA:27982"/>
        <dbReference type="ChEBI" id="CHEBI:15378"/>
        <dbReference type="ChEBI" id="CHEBI:28938"/>
        <dbReference type="ChEBI" id="CHEBI:30616"/>
        <dbReference type="ChEBI" id="CHEBI:33019"/>
        <dbReference type="ChEBI" id="CHEBI:45075"/>
        <dbReference type="ChEBI" id="CHEBI:61036"/>
        <dbReference type="ChEBI" id="CHEBI:456215"/>
        <dbReference type="EC" id="6.3.4.20"/>
    </reaction>
</comment>
<dbReference type="AlphaFoldDB" id="B0VHI0"/>
<gene>
    <name evidence="11" type="primary">queC</name>
    <name evidence="12" type="ordered locus">CLOAM0922</name>
</gene>
<dbReference type="PANTHER" id="PTHR42914">
    <property type="entry name" value="7-CYANO-7-DEAZAGUANINE SYNTHASE"/>
    <property type="match status" value="1"/>
</dbReference>
<evidence type="ECO:0000313" key="13">
    <source>
        <dbReference type="Proteomes" id="UP000002019"/>
    </source>
</evidence>
<dbReference type="HAMAP" id="MF_01633">
    <property type="entry name" value="QueC"/>
    <property type="match status" value="1"/>
</dbReference>
<dbReference type="Pfam" id="PF06508">
    <property type="entry name" value="QueC"/>
    <property type="match status" value="1"/>
</dbReference>
<evidence type="ECO:0000256" key="7">
    <source>
        <dbReference type="ARBA" id="ARBA00022840"/>
    </source>
</evidence>
<evidence type="ECO:0000256" key="1">
    <source>
        <dbReference type="ARBA" id="ARBA00005061"/>
    </source>
</evidence>
<dbReference type="PIRSF" id="PIRSF006293">
    <property type="entry name" value="ExsB"/>
    <property type="match status" value="1"/>
</dbReference>
<dbReference type="eggNOG" id="COG0603">
    <property type="taxonomic scope" value="Bacteria"/>
</dbReference>
<evidence type="ECO:0000313" key="12">
    <source>
        <dbReference type="EMBL" id="CAO80795.1"/>
    </source>
</evidence>
<dbReference type="GO" id="GO:0008270">
    <property type="term" value="F:zinc ion binding"/>
    <property type="evidence" value="ECO:0007669"/>
    <property type="project" value="UniProtKB-UniRule"/>
</dbReference>
<dbReference type="HOGENOM" id="CLU_081854_1_0_0"/>
<dbReference type="InterPro" id="IPR018317">
    <property type="entry name" value="QueC"/>
</dbReference>
<feature type="binding site" evidence="11">
    <location>
        <position position="188"/>
    </location>
    <ligand>
        <name>Zn(2+)</name>
        <dbReference type="ChEBI" id="CHEBI:29105"/>
    </ligand>
</feature>
<dbReference type="GO" id="GO:0016879">
    <property type="term" value="F:ligase activity, forming carbon-nitrogen bonds"/>
    <property type="evidence" value="ECO:0007669"/>
    <property type="project" value="UniProtKB-UniRule"/>
</dbReference>
<name>B0VHI0_CLOAI</name>
<dbReference type="UniPathway" id="UPA00391"/>
<dbReference type="NCBIfam" id="TIGR00364">
    <property type="entry name" value="7-cyano-7-deazaguanine synthase QueC"/>
    <property type="match status" value="1"/>
</dbReference>
<evidence type="ECO:0000256" key="2">
    <source>
        <dbReference type="ARBA" id="ARBA00022598"/>
    </source>
</evidence>
<dbReference type="GO" id="GO:0008616">
    <property type="term" value="P:tRNA queuosine(34) biosynthetic process"/>
    <property type="evidence" value="ECO:0007669"/>
    <property type="project" value="UniProtKB-UniRule"/>
</dbReference>
<evidence type="ECO:0000256" key="6">
    <source>
        <dbReference type="ARBA" id="ARBA00022833"/>
    </source>
</evidence>
<dbReference type="EC" id="6.3.4.20" evidence="9 11"/>
<evidence type="ECO:0000256" key="9">
    <source>
        <dbReference type="ARBA" id="ARBA00039149"/>
    </source>
</evidence>
<keyword evidence="13" id="KW-1185">Reference proteome</keyword>
<dbReference type="CDD" id="cd01995">
    <property type="entry name" value="QueC-like"/>
    <property type="match status" value="1"/>
</dbReference>
<dbReference type="GO" id="GO:0005524">
    <property type="term" value="F:ATP binding"/>
    <property type="evidence" value="ECO:0007669"/>
    <property type="project" value="UniProtKB-UniRule"/>
</dbReference>
<dbReference type="Gene3D" id="3.40.50.620">
    <property type="entry name" value="HUPs"/>
    <property type="match status" value="1"/>
</dbReference>
<dbReference type="InterPro" id="IPR014729">
    <property type="entry name" value="Rossmann-like_a/b/a_fold"/>
</dbReference>
<keyword evidence="3 11" id="KW-0479">Metal-binding</keyword>
<dbReference type="OrthoDB" id="9789567at2"/>
<feature type="binding site" evidence="11">
    <location>
        <begin position="8"/>
        <end position="18"/>
    </location>
    <ligand>
        <name>ATP</name>
        <dbReference type="ChEBI" id="CHEBI:30616"/>
    </ligand>
</feature>
<evidence type="ECO:0000256" key="4">
    <source>
        <dbReference type="ARBA" id="ARBA00022741"/>
    </source>
</evidence>
<evidence type="ECO:0000256" key="5">
    <source>
        <dbReference type="ARBA" id="ARBA00022785"/>
    </source>
</evidence>
<dbReference type="KEGG" id="caci:CLOAM0922"/>
<keyword evidence="5 11" id="KW-0671">Queuosine biosynthesis</keyword>
<comment type="similarity">
    <text evidence="8 11">Belongs to the QueC family.</text>
</comment>